<keyword evidence="1" id="KW-0812">Transmembrane</keyword>
<comment type="caution">
    <text evidence="2">The sequence shown here is derived from an EMBL/GenBank/DDBJ whole genome shotgun (WGS) entry which is preliminary data.</text>
</comment>
<sequence>MSLFAISQILTGIATCKDLISFQVKEKKHIVCCLLVSCTMISLHFIFLERWTASLLALLALTNNGANALLCFLLIDCYMCGNPGKIGLSSTHQVGIVLRFQCVIGVTKGDNTPINCAPPCF</sequence>
<protein>
    <submittedName>
        <fullName evidence="2">Uncharacterized protein</fullName>
    </submittedName>
</protein>
<keyword evidence="1" id="KW-1133">Transmembrane helix</keyword>
<reference evidence="2 3" key="1">
    <citation type="submission" date="2017-10" db="EMBL/GenBank/DDBJ databases">
        <title>Novel microbial diversity and functional potential in the marine mammal oral microbiome.</title>
        <authorList>
            <person name="Dudek N.K."/>
            <person name="Sun C.L."/>
            <person name="Burstein D."/>
            <person name="Kantor R.S."/>
            <person name="Aliaga Goltsman D.S."/>
            <person name="Bik E.M."/>
            <person name="Thomas B.C."/>
            <person name="Banfield J.F."/>
            <person name="Relman D.A."/>
        </authorList>
    </citation>
    <scope>NUCLEOTIDE SEQUENCE [LARGE SCALE GENOMIC DNA]</scope>
    <source>
        <strain evidence="2">DOLJORAL78_47_16</strain>
    </source>
</reference>
<organism evidence="2 3">
    <name type="scientific">candidate division KSB3 bacterium</name>
    <dbReference type="NCBI Taxonomy" id="2044937"/>
    <lineage>
        <taxon>Bacteria</taxon>
        <taxon>candidate division KSB3</taxon>
    </lineage>
</organism>
<dbReference type="EMBL" id="PDSK01000085">
    <property type="protein sequence ID" value="PIE34535.1"/>
    <property type="molecule type" value="Genomic_DNA"/>
</dbReference>
<dbReference type="AlphaFoldDB" id="A0A2G6KFX5"/>
<evidence type="ECO:0000313" key="3">
    <source>
        <dbReference type="Proteomes" id="UP000230821"/>
    </source>
</evidence>
<proteinExistence type="predicted"/>
<accession>A0A2G6KFX5</accession>
<feature type="transmembrane region" description="Helical" evidence="1">
    <location>
        <begin position="53"/>
        <end position="75"/>
    </location>
</feature>
<name>A0A2G6KFX5_9BACT</name>
<dbReference type="InterPro" id="IPR019629">
    <property type="entry name" value="Uncharacterised_HI1736/YgjV"/>
</dbReference>
<feature type="transmembrane region" description="Helical" evidence="1">
    <location>
        <begin position="29"/>
        <end position="47"/>
    </location>
</feature>
<evidence type="ECO:0000256" key="1">
    <source>
        <dbReference type="SAM" id="Phobius"/>
    </source>
</evidence>
<dbReference type="Proteomes" id="UP000230821">
    <property type="component" value="Unassembled WGS sequence"/>
</dbReference>
<keyword evidence="1" id="KW-0472">Membrane</keyword>
<dbReference type="Pfam" id="PF10688">
    <property type="entry name" value="Imp-YgjV"/>
    <property type="match status" value="1"/>
</dbReference>
<gene>
    <name evidence="2" type="ORF">CSA56_07495</name>
</gene>
<evidence type="ECO:0000313" key="2">
    <source>
        <dbReference type="EMBL" id="PIE34535.1"/>
    </source>
</evidence>